<dbReference type="Gene3D" id="2.60.300.12">
    <property type="entry name" value="HesB-like domain"/>
    <property type="match status" value="1"/>
</dbReference>
<dbReference type="InterPro" id="IPR004480">
    <property type="entry name" value="Monothiol_GRX-rel"/>
</dbReference>
<name>A0A845V5Q3_9GAMM</name>
<dbReference type="NCBIfam" id="TIGR00365">
    <property type="entry name" value="Grx4 family monothiol glutaredoxin"/>
    <property type="match status" value="1"/>
</dbReference>
<dbReference type="InterPro" id="IPR035903">
    <property type="entry name" value="HesB-like_dom_sf"/>
</dbReference>
<protein>
    <recommendedName>
        <fullName evidence="7">Probable monothiol glutaredoxin 2</fullName>
    </recommendedName>
</protein>
<keyword evidence="3" id="KW-0479">Metal-binding</keyword>
<dbReference type="PANTHER" id="PTHR10293">
    <property type="entry name" value="GLUTAREDOXIN FAMILY MEMBER"/>
    <property type="match status" value="1"/>
</dbReference>
<dbReference type="InterPro" id="IPR001763">
    <property type="entry name" value="Rhodanese-like_dom"/>
</dbReference>
<organism evidence="9 10">
    <name type="scientific">Wenzhouxiangella limi</name>
    <dbReference type="NCBI Taxonomy" id="2707351"/>
    <lineage>
        <taxon>Bacteria</taxon>
        <taxon>Pseudomonadati</taxon>
        <taxon>Pseudomonadota</taxon>
        <taxon>Gammaproteobacteria</taxon>
        <taxon>Chromatiales</taxon>
        <taxon>Wenzhouxiangellaceae</taxon>
        <taxon>Wenzhouxiangella</taxon>
    </lineage>
</organism>
<evidence type="ECO:0000256" key="1">
    <source>
        <dbReference type="ARBA" id="ARBA00009630"/>
    </source>
</evidence>
<evidence type="ECO:0000256" key="6">
    <source>
        <dbReference type="ARBA" id="ARBA00023284"/>
    </source>
</evidence>
<dbReference type="SUPFAM" id="SSF52833">
    <property type="entry name" value="Thioredoxin-like"/>
    <property type="match status" value="1"/>
</dbReference>
<dbReference type="Proteomes" id="UP000484885">
    <property type="component" value="Unassembled WGS sequence"/>
</dbReference>
<dbReference type="CDD" id="cd03028">
    <property type="entry name" value="GRX_PICOT_like"/>
    <property type="match status" value="1"/>
</dbReference>
<feature type="domain" description="Rhodanese" evidence="8">
    <location>
        <begin position="226"/>
        <end position="306"/>
    </location>
</feature>
<evidence type="ECO:0000259" key="8">
    <source>
        <dbReference type="PROSITE" id="PS50206"/>
    </source>
</evidence>
<reference evidence="9 10" key="1">
    <citation type="submission" date="2020-02" db="EMBL/GenBank/DDBJ databases">
        <authorList>
            <person name="Zhang X.-Y."/>
        </authorList>
    </citation>
    <scope>NUCLEOTIDE SEQUENCE [LARGE SCALE GENOMIC DNA]</scope>
    <source>
        <strain evidence="9 10">C33</strain>
    </source>
</reference>
<evidence type="ECO:0000256" key="3">
    <source>
        <dbReference type="ARBA" id="ARBA00022723"/>
    </source>
</evidence>
<evidence type="ECO:0000256" key="4">
    <source>
        <dbReference type="ARBA" id="ARBA00023004"/>
    </source>
</evidence>
<dbReference type="Pfam" id="PF00462">
    <property type="entry name" value="Glutaredoxin"/>
    <property type="match status" value="1"/>
</dbReference>
<dbReference type="InterPro" id="IPR033658">
    <property type="entry name" value="GRX_PICOT-like"/>
</dbReference>
<gene>
    <name evidence="9" type="primary">grxD</name>
    <name evidence="9" type="ORF">G3I74_12265</name>
</gene>
<accession>A0A845V5Q3</accession>
<dbReference type="PANTHER" id="PTHR10293:SF72">
    <property type="entry name" value="MONOTHIOL GLUTAREDOXIN-S14, CHLOROPLASTIC"/>
    <property type="match status" value="1"/>
</dbReference>
<dbReference type="AlphaFoldDB" id="A0A845V5Q3"/>
<keyword evidence="10" id="KW-1185">Reference proteome</keyword>
<dbReference type="InterPro" id="IPR036249">
    <property type="entry name" value="Thioredoxin-like_sf"/>
</dbReference>
<dbReference type="GO" id="GO:0051537">
    <property type="term" value="F:2 iron, 2 sulfur cluster binding"/>
    <property type="evidence" value="ECO:0007669"/>
    <property type="project" value="UniProtKB-KW"/>
</dbReference>
<dbReference type="CDD" id="cd00158">
    <property type="entry name" value="RHOD"/>
    <property type="match status" value="1"/>
</dbReference>
<dbReference type="SUPFAM" id="SSF52821">
    <property type="entry name" value="Rhodanese/Cell cycle control phosphatase"/>
    <property type="match status" value="1"/>
</dbReference>
<evidence type="ECO:0000256" key="2">
    <source>
        <dbReference type="ARBA" id="ARBA00022714"/>
    </source>
</evidence>
<sequence>MTSVSQERLDPALKERIDQQIASHDVVLYMKGTPKMPQCGFSAKTAGMLDSLLGGNFAAFNVLEDEAIREGIKVYGNWPTIPQLYVKGELLGGCDIITEMFNAGELHEMLGLEKPDRTPPEMEISEKAAAKIREFLAGYPGQFLHFSIASDWDANFNIGPREGHEIATEAAGITILMDLASAQRAKGAKIDWVETVQGEGLKLDLPGAPPPVRQMSPAELQQKMNAGERVLVVDTRSEADRKAHPLEFARALDAGLMAELKEADPNLPLVFLCNVGVSSQAVAEHYRKQGFAEVYNLEGGVQAMLN</sequence>
<dbReference type="RefSeq" id="WP_164211899.1">
    <property type="nucleotide sequence ID" value="NZ_JAAGSC010000043.1"/>
</dbReference>
<dbReference type="PROSITE" id="PS50206">
    <property type="entry name" value="RHODANESE_3"/>
    <property type="match status" value="1"/>
</dbReference>
<keyword evidence="4" id="KW-0408">Iron</keyword>
<dbReference type="Gene3D" id="3.40.30.10">
    <property type="entry name" value="Glutaredoxin"/>
    <property type="match status" value="1"/>
</dbReference>
<evidence type="ECO:0000313" key="9">
    <source>
        <dbReference type="EMBL" id="NDY96506.1"/>
    </source>
</evidence>
<dbReference type="InterPro" id="IPR002109">
    <property type="entry name" value="Glutaredoxin"/>
</dbReference>
<comment type="similarity">
    <text evidence="1">Belongs to the glutaredoxin family. Monothiol subfamily.</text>
</comment>
<evidence type="ECO:0000256" key="5">
    <source>
        <dbReference type="ARBA" id="ARBA00023014"/>
    </source>
</evidence>
<dbReference type="InterPro" id="IPR036873">
    <property type="entry name" value="Rhodanese-like_dom_sf"/>
</dbReference>
<dbReference type="Gene3D" id="3.40.250.10">
    <property type="entry name" value="Rhodanese-like domain"/>
    <property type="match status" value="1"/>
</dbReference>
<comment type="caution">
    <text evidence="9">The sequence shown here is derived from an EMBL/GenBank/DDBJ whole genome shotgun (WGS) entry which is preliminary data.</text>
</comment>
<dbReference type="Pfam" id="PF00581">
    <property type="entry name" value="Rhodanese"/>
    <property type="match status" value="1"/>
</dbReference>
<keyword evidence="2" id="KW-0001">2Fe-2S</keyword>
<dbReference type="FunFam" id="3.40.30.10:FF:000005">
    <property type="entry name" value="Glutaredoxin 5"/>
    <property type="match status" value="1"/>
</dbReference>
<dbReference type="SUPFAM" id="SSF89360">
    <property type="entry name" value="HesB-like domain"/>
    <property type="match status" value="1"/>
</dbReference>
<evidence type="ECO:0000313" key="10">
    <source>
        <dbReference type="Proteomes" id="UP000484885"/>
    </source>
</evidence>
<dbReference type="PROSITE" id="PS51354">
    <property type="entry name" value="GLUTAREDOXIN_2"/>
    <property type="match status" value="1"/>
</dbReference>
<proteinExistence type="inferred from homology"/>
<dbReference type="EMBL" id="JAAGSC010000043">
    <property type="protein sequence ID" value="NDY96506.1"/>
    <property type="molecule type" value="Genomic_DNA"/>
</dbReference>
<dbReference type="GO" id="GO:0046872">
    <property type="term" value="F:metal ion binding"/>
    <property type="evidence" value="ECO:0007669"/>
    <property type="project" value="UniProtKB-KW"/>
</dbReference>
<keyword evidence="5" id="KW-0411">Iron-sulfur</keyword>
<evidence type="ECO:0000256" key="7">
    <source>
        <dbReference type="ARBA" id="ARBA00070454"/>
    </source>
</evidence>
<keyword evidence="6" id="KW-0676">Redox-active center</keyword>